<keyword evidence="2" id="KW-1185">Reference proteome</keyword>
<name>A0ABY6USR8_BIOOC</name>
<comment type="caution">
    <text evidence="1">The sequence shown here is derived from an EMBL/GenBank/DDBJ whole genome shotgun (WGS) entry which is preliminary data.</text>
</comment>
<accession>A0ABY6USR8</accession>
<organism evidence="1 2">
    <name type="scientific">Bionectria ochroleuca</name>
    <name type="common">Gliocladium roseum</name>
    <dbReference type="NCBI Taxonomy" id="29856"/>
    <lineage>
        <taxon>Eukaryota</taxon>
        <taxon>Fungi</taxon>
        <taxon>Dikarya</taxon>
        <taxon>Ascomycota</taxon>
        <taxon>Pezizomycotina</taxon>
        <taxon>Sordariomycetes</taxon>
        <taxon>Hypocreomycetidae</taxon>
        <taxon>Hypocreales</taxon>
        <taxon>Bionectriaceae</taxon>
        <taxon>Clonostachys</taxon>
    </lineage>
</organism>
<evidence type="ECO:0000313" key="1">
    <source>
        <dbReference type="EMBL" id="VUC34243.1"/>
    </source>
</evidence>
<sequence>MCREHRLNEPFIDRDGKECFNGGPFFDESGQMICHGLIREDKTLADTITEISGQDKKQFPDLASHMLH</sequence>
<protein>
    <recommendedName>
        <fullName evidence="3">Thioredoxin-like fold domain-containing protein</fullName>
    </recommendedName>
</protein>
<evidence type="ECO:0008006" key="3">
    <source>
        <dbReference type="Google" id="ProtNLM"/>
    </source>
</evidence>
<reference evidence="1 2" key="1">
    <citation type="submission" date="2019-06" db="EMBL/GenBank/DDBJ databases">
        <authorList>
            <person name="Broberg M."/>
        </authorList>
    </citation>
    <scope>NUCLEOTIDE SEQUENCE [LARGE SCALE GENOMIC DNA]</scope>
</reference>
<dbReference type="Proteomes" id="UP000766486">
    <property type="component" value="Unassembled WGS sequence"/>
</dbReference>
<proteinExistence type="predicted"/>
<dbReference type="EMBL" id="CABFNS010000877">
    <property type="protein sequence ID" value="VUC34243.1"/>
    <property type="molecule type" value="Genomic_DNA"/>
</dbReference>
<evidence type="ECO:0000313" key="2">
    <source>
        <dbReference type="Proteomes" id="UP000766486"/>
    </source>
</evidence>
<gene>
    <name evidence="1" type="ORF">CLO192961_LOCUS376392</name>
</gene>